<evidence type="ECO:0000313" key="1">
    <source>
        <dbReference type="Proteomes" id="UP000887565"/>
    </source>
</evidence>
<name>A0A915KVP1_ROMCU</name>
<dbReference type="Proteomes" id="UP000887565">
    <property type="component" value="Unplaced"/>
</dbReference>
<organism evidence="1 2">
    <name type="scientific">Romanomermis culicivorax</name>
    <name type="common">Nematode worm</name>
    <dbReference type="NCBI Taxonomy" id="13658"/>
    <lineage>
        <taxon>Eukaryota</taxon>
        <taxon>Metazoa</taxon>
        <taxon>Ecdysozoa</taxon>
        <taxon>Nematoda</taxon>
        <taxon>Enoplea</taxon>
        <taxon>Dorylaimia</taxon>
        <taxon>Mermithida</taxon>
        <taxon>Mermithoidea</taxon>
        <taxon>Mermithidae</taxon>
        <taxon>Romanomermis</taxon>
    </lineage>
</organism>
<proteinExistence type="predicted"/>
<accession>A0A915KVP1</accession>
<keyword evidence="1" id="KW-1185">Reference proteome</keyword>
<protein>
    <submittedName>
        <fullName evidence="2">Uncharacterized protein</fullName>
    </submittedName>
</protein>
<dbReference type="WBParaSite" id="nRc.2.0.1.t42543-RA">
    <property type="protein sequence ID" value="nRc.2.0.1.t42543-RA"/>
    <property type="gene ID" value="nRc.2.0.1.g42543"/>
</dbReference>
<reference evidence="2" key="1">
    <citation type="submission" date="2022-11" db="UniProtKB">
        <authorList>
            <consortium name="WormBaseParasite"/>
        </authorList>
    </citation>
    <scope>IDENTIFICATION</scope>
</reference>
<evidence type="ECO:0000313" key="2">
    <source>
        <dbReference type="WBParaSite" id="nRc.2.0.1.t42543-RA"/>
    </source>
</evidence>
<sequence length="75" mass="8460">MLTHTVEHSTVRRPLTPLSAEHSSSVSVGHVAIKWHWPQLFKILLILPPARRFNTKYSKNGNLDSYGLVAKKNIA</sequence>
<dbReference type="AlphaFoldDB" id="A0A915KVP1"/>